<organism evidence="2 3">
    <name type="scientific">Actinoplanes teichomyceticus</name>
    <dbReference type="NCBI Taxonomy" id="1867"/>
    <lineage>
        <taxon>Bacteria</taxon>
        <taxon>Bacillati</taxon>
        <taxon>Actinomycetota</taxon>
        <taxon>Actinomycetes</taxon>
        <taxon>Micromonosporales</taxon>
        <taxon>Micromonosporaceae</taxon>
        <taxon>Actinoplanes</taxon>
    </lineage>
</organism>
<gene>
    <name evidence="2" type="ORF">FHX34_10311</name>
</gene>
<keyword evidence="3" id="KW-1185">Reference proteome</keyword>
<evidence type="ECO:0000313" key="3">
    <source>
        <dbReference type="Proteomes" id="UP000320239"/>
    </source>
</evidence>
<sequence length="61" mass="6532">MSKVAPATAMPYAGHMDADELRRPRRPHGVIPDAVDVPHRAVVASLPRRDRPQPPGGDGDA</sequence>
<dbReference type="AlphaFoldDB" id="A0A561W9H8"/>
<evidence type="ECO:0000256" key="1">
    <source>
        <dbReference type="SAM" id="MobiDB-lite"/>
    </source>
</evidence>
<accession>A0A561W9H8</accession>
<dbReference type="Proteomes" id="UP000320239">
    <property type="component" value="Unassembled WGS sequence"/>
</dbReference>
<name>A0A561W9H8_ACTTI</name>
<protein>
    <submittedName>
        <fullName evidence="2">Uncharacterized protein</fullName>
    </submittedName>
</protein>
<feature type="region of interest" description="Disordered" evidence="1">
    <location>
        <begin position="42"/>
        <end position="61"/>
    </location>
</feature>
<dbReference type="EMBL" id="VIWY01000003">
    <property type="protein sequence ID" value="TWG20483.1"/>
    <property type="molecule type" value="Genomic_DNA"/>
</dbReference>
<evidence type="ECO:0000313" key="2">
    <source>
        <dbReference type="EMBL" id="TWG20483.1"/>
    </source>
</evidence>
<reference evidence="2 3" key="1">
    <citation type="submission" date="2019-06" db="EMBL/GenBank/DDBJ databases">
        <title>Sequencing the genomes of 1000 actinobacteria strains.</title>
        <authorList>
            <person name="Klenk H.-P."/>
        </authorList>
    </citation>
    <scope>NUCLEOTIDE SEQUENCE [LARGE SCALE GENOMIC DNA]</scope>
    <source>
        <strain evidence="2 3">DSM 43866</strain>
    </source>
</reference>
<comment type="caution">
    <text evidence="2">The sequence shown here is derived from an EMBL/GenBank/DDBJ whole genome shotgun (WGS) entry which is preliminary data.</text>
</comment>
<feature type="region of interest" description="Disordered" evidence="1">
    <location>
        <begin position="1"/>
        <end position="32"/>
    </location>
</feature>
<proteinExistence type="predicted"/>